<feature type="transmembrane region" description="Helical" evidence="6">
    <location>
        <begin position="178"/>
        <end position="197"/>
    </location>
</feature>
<evidence type="ECO:0000256" key="4">
    <source>
        <dbReference type="ARBA" id="ARBA00023136"/>
    </source>
</evidence>
<protein>
    <recommendedName>
        <fullName evidence="9">Meiotically up-regulated gene 154 protein</fullName>
    </recommendedName>
</protein>
<dbReference type="GO" id="GO:0043007">
    <property type="term" value="P:maintenance of rDNA"/>
    <property type="evidence" value="ECO:0007669"/>
    <property type="project" value="TreeGrafter"/>
</dbReference>
<evidence type="ECO:0000313" key="7">
    <source>
        <dbReference type="EMBL" id="KAJ5465420.1"/>
    </source>
</evidence>
<dbReference type="PANTHER" id="PTHR28293">
    <property type="entry name" value="NUCLEAR RIM PROTEIN 1"/>
    <property type="match status" value="1"/>
</dbReference>
<dbReference type="AlphaFoldDB" id="A0A9W9WI72"/>
<comment type="subcellular location">
    <subcellularLocation>
        <location evidence="1">Endomembrane system</location>
        <topology evidence="1">Multi-pass membrane protein</topology>
    </subcellularLocation>
</comment>
<gene>
    <name evidence="7" type="ORF">N7530_009207</name>
</gene>
<feature type="transmembrane region" description="Helical" evidence="6">
    <location>
        <begin position="209"/>
        <end position="228"/>
    </location>
</feature>
<feature type="compositionally biased region" description="Polar residues" evidence="5">
    <location>
        <begin position="326"/>
        <end position="345"/>
    </location>
</feature>
<comment type="caution">
    <text evidence="7">The sequence shown here is derived from an EMBL/GenBank/DDBJ whole genome shotgun (WGS) entry which is preliminary data.</text>
</comment>
<dbReference type="Pfam" id="PF10332">
    <property type="entry name" value="DUF2418"/>
    <property type="match status" value="1"/>
</dbReference>
<dbReference type="Proteomes" id="UP001147760">
    <property type="component" value="Unassembled WGS sequence"/>
</dbReference>
<feature type="compositionally biased region" description="Polar residues" evidence="5">
    <location>
        <begin position="581"/>
        <end position="591"/>
    </location>
</feature>
<keyword evidence="4 6" id="KW-0472">Membrane</keyword>
<dbReference type="EMBL" id="JAPWDO010000006">
    <property type="protein sequence ID" value="KAJ5465420.1"/>
    <property type="molecule type" value="Genomic_DNA"/>
</dbReference>
<evidence type="ECO:0000256" key="1">
    <source>
        <dbReference type="ARBA" id="ARBA00004127"/>
    </source>
</evidence>
<evidence type="ECO:0000256" key="2">
    <source>
        <dbReference type="ARBA" id="ARBA00022692"/>
    </source>
</evidence>
<reference evidence="7" key="2">
    <citation type="journal article" date="2023" name="IMA Fungus">
        <title>Comparative genomic study of the Penicillium genus elucidates a diverse pangenome and 15 lateral gene transfer events.</title>
        <authorList>
            <person name="Petersen C."/>
            <person name="Sorensen T."/>
            <person name="Nielsen M.R."/>
            <person name="Sondergaard T.E."/>
            <person name="Sorensen J.L."/>
            <person name="Fitzpatrick D.A."/>
            <person name="Frisvad J.C."/>
            <person name="Nielsen K.L."/>
        </authorList>
    </citation>
    <scope>NUCLEOTIDE SEQUENCE</scope>
    <source>
        <strain evidence="7">IBT 17660</strain>
    </source>
</reference>
<organism evidence="7 8">
    <name type="scientific">Penicillium desertorum</name>
    <dbReference type="NCBI Taxonomy" id="1303715"/>
    <lineage>
        <taxon>Eukaryota</taxon>
        <taxon>Fungi</taxon>
        <taxon>Dikarya</taxon>
        <taxon>Ascomycota</taxon>
        <taxon>Pezizomycotina</taxon>
        <taxon>Eurotiomycetes</taxon>
        <taxon>Eurotiomycetidae</taxon>
        <taxon>Eurotiales</taxon>
        <taxon>Aspergillaceae</taxon>
        <taxon>Penicillium</taxon>
    </lineage>
</organism>
<dbReference type="PANTHER" id="PTHR28293:SF1">
    <property type="entry name" value="NUCLEAR RIM PROTEIN 1"/>
    <property type="match status" value="1"/>
</dbReference>
<sequence>MPRLVRRRPLSERILSHLNPYDFLLWLSEEFEGGDWDQLEKNWALPIGIALNVTFLIARANSRSGGSKAFDDVFGDDDGTSLLGWLASFIVHLMAVASTANAIYTFQKTRHYRLFENSIDNNPATPSAHRVRVDSSPMMPSPLRYIAKALSTESAHSRAHPDAQRDVWELAIWDPSPLCLRLFCLFSPGHVLVYWLFLPTQLSDPRPSVTIVTTIVLTALLSVQMSFISSSYTQQAKDQKVVHKEVFKEYDTKYVQPRTHPLMRDVGTQFSDPYGEPPKTEDECNRVETYSPAHIINRGFKTSPNPNYLKHVDPEGFTPVRQPTASTPISSIFQGPPTNTPSMSRDGSPMARGTSRTTMRQPQFRSTATTTGDGGSLGIYSHANSPLRKSATTSFDRRLQTNGDFVYKERGTTPLMRSSSPLKRSSVPGGMNSGGAATISRSDNLSNRREAGHRALRPRCDHYPLIMHDTTHKTLWQPACDDPGPSDRRTHILHHDVPKHINTPKTNLADPVTPVDPDHYNRSEQALSVPPNHPRFDIRALNNSIGWEGEIQRIVAEEKAITGRQRIIEALQDMPPLGSPTDISSNDNDEP</sequence>
<dbReference type="InterPro" id="IPR018819">
    <property type="entry name" value="Nur1/Mug154"/>
</dbReference>
<evidence type="ECO:0000256" key="5">
    <source>
        <dbReference type="SAM" id="MobiDB-lite"/>
    </source>
</evidence>
<keyword evidence="8" id="KW-1185">Reference proteome</keyword>
<evidence type="ECO:0008006" key="9">
    <source>
        <dbReference type="Google" id="ProtNLM"/>
    </source>
</evidence>
<feature type="compositionally biased region" description="Polar residues" evidence="5">
    <location>
        <begin position="354"/>
        <end position="371"/>
    </location>
</feature>
<feature type="transmembrane region" description="Helical" evidence="6">
    <location>
        <begin position="43"/>
        <end position="62"/>
    </location>
</feature>
<reference evidence="7" key="1">
    <citation type="submission" date="2022-12" db="EMBL/GenBank/DDBJ databases">
        <authorList>
            <person name="Petersen C."/>
        </authorList>
    </citation>
    <scope>NUCLEOTIDE SEQUENCE</scope>
    <source>
        <strain evidence="7">IBT 17660</strain>
    </source>
</reference>
<dbReference type="GO" id="GO:0007096">
    <property type="term" value="P:regulation of exit from mitosis"/>
    <property type="evidence" value="ECO:0007669"/>
    <property type="project" value="TreeGrafter"/>
</dbReference>
<feature type="transmembrane region" description="Helical" evidence="6">
    <location>
        <begin position="82"/>
        <end position="104"/>
    </location>
</feature>
<name>A0A9W9WI72_9EURO</name>
<evidence type="ECO:0000256" key="3">
    <source>
        <dbReference type="ARBA" id="ARBA00022989"/>
    </source>
</evidence>
<proteinExistence type="predicted"/>
<feature type="region of interest" description="Disordered" evidence="5">
    <location>
        <begin position="326"/>
        <end position="383"/>
    </location>
</feature>
<dbReference type="GO" id="GO:0012505">
    <property type="term" value="C:endomembrane system"/>
    <property type="evidence" value="ECO:0007669"/>
    <property type="project" value="UniProtKB-SubCell"/>
</dbReference>
<keyword evidence="2 6" id="KW-0812">Transmembrane</keyword>
<accession>A0A9W9WI72</accession>
<keyword evidence="3 6" id="KW-1133">Transmembrane helix</keyword>
<evidence type="ECO:0000313" key="8">
    <source>
        <dbReference type="Proteomes" id="UP001147760"/>
    </source>
</evidence>
<feature type="region of interest" description="Disordered" evidence="5">
    <location>
        <begin position="571"/>
        <end position="591"/>
    </location>
</feature>
<evidence type="ECO:0000256" key="6">
    <source>
        <dbReference type="SAM" id="Phobius"/>
    </source>
</evidence>
<feature type="region of interest" description="Disordered" evidence="5">
    <location>
        <begin position="414"/>
        <end position="453"/>
    </location>
</feature>
<dbReference type="OrthoDB" id="3363151at2759"/>